<proteinExistence type="predicted"/>
<evidence type="ECO:0000313" key="1">
    <source>
        <dbReference type="EMBL" id="JAP19698.1"/>
    </source>
</evidence>
<accession>A0A0V0HGX6</accession>
<name>A0A0V0HGX6_SOLCH</name>
<sequence>MAQSPGKVAAATTPLAGETKKYSLPHLSPSSSHTFTIFLPPPSLTFTNPKTISRRTSLVPLSTVFLFSYHRRLLRTIRDPHILSLLSGVPEGQKIPRCLWCTSPPLVYQTTIHINVGL</sequence>
<reference evidence="1" key="1">
    <citation type="submission" date="2015-12" db="EMBL/GenBank/DDBJ databases">
        <title>Gene expression during late stages of embryo sac development: a critical building block for successful pollen-pistil interactions.</title>
        <authorList>
            <person name="Liu Y."/>
            <person name="Joly V."/>
            <person name="Sabar M."/>
            <person name="Matton D.P."/>
        </authorList>
    </citation>
    <scope>NUCLEOTIDE SEQUENCE</scope>
</reference>
<protein>
    <submittedName>
        <fullName evidence="1">Putative ovule protein</fullName>
    </submittedName>
</protein>
<dbReference type="EMBL" id="GEDG01019727">
    <property type="protein sequence ID" value="JAP19698.1"/>
    <property type="molecule type" value="Transcribed_RNA"/>
</dbReference>
<dbReference type="EMBL" id="GEDG01021328">
    <property type="protein sequence ID" value="JAP18396.1"/>
    <property type="molecule type" value="Transcribed_RNA"/>
</dbReference>
<organism evidence="1">
    <name type="scientific">Solanum chacoense</name>
    <name type="common">Chaco potato</name>
    <dbReference type="NCBI Taxonomy" id="4108"/>
    <lineage>
        <taxon>Eukaryota</taxon>
        <taxon>Viridiplantae</taxon>
        <taxon>Streptophyta</taxon>
        <taxon>Embryophyta</taxon>
        <taxon>Tracheophyta</taxon>
        <taxon>Spermatophyta</taxon>
        <taxon>Magnoliopsida</taxon>
        <taxon>eudicotyledons</taxon>
        <taxon>Gunneridae</taxon>
        <taxon>Pentapetalae</taxon>
        <taxon>asterids</taxon>
        <taxon>lamiids</taxon>
        <taxon>Solanales</taxon>
        <taxon>Solanaceae</taxon>
        <taxon>Solanoideae</taxon>
        <taxon>Solaneae</taxon>
        <taxon>Solanum</taxon>
    </lineage>
</organism>
<dbReference type="AlphaFoldDB" id="A0A0V0HGX6"/>